<comment type="caution">
    <text evidence="1">The sequence shown here is derived from an EMBL/GenBank/DDBJ whole genome shotgun (WGS) entry which is preliminary data.</text>
</comment>
<dbReference type="Proteomes" id="UP000198287">
    <property type="component" value="Unassembled WGS sequence"/>
</dbReference>
<evidence type="ECO:0000313" key="2">
    <source>
        <dbReference type="Proteomes" id="UP000198287"/>
    </source>
</evidence>
<organism evidence="1 2">
    <name type="scientific">Folsomia candida</name>
    <name type="common">Springtail</name>
    <dbReference type="NCBI Taxonomy" id="158441"/>
    <lineage>
        <taxon>Eukaryota</taxon>
        <taxon>Metazoa</taxon>
        <taxon>Ecdysozoa</taxon>
        <taxon>Arthropoda</taxon>
        <taxon>Hexapoda</taxon>
        <taxon>Collembola</taxon>
        <taxon>Entomobryomorpha</taxon>
        <taxon>Isotomoidea</taxon>
        <taxon>Isotomidae</taxon>
        <taxon>Proisotominae</taxon>
        <taxon>Folsomia</taxon>
    </lineage>
</organism>
<reference evidence="1 2" key="1">
    <citation type="submission" date="2015-12" db="EMBL/GenBank/DDBJ databases">
        <title>The genome of Folsomia candida.</title>
        <authorList>
            <person name="Faddeeva A."/>
            <person name="Derks M.F."/>
            <person name="Anvar Y."/>
            <person name="Smit S."/>
            <person name="Van Straalen N."/>
            <person name="Roelofs D."/>
        </authorList>
    </citation>
    <scope>NUCLEOTIDE SEQUENCE [LARGE SCALE GENOMIC DNA]</scope>
    <source>
        <strain evidence="1 2">VU population</strain>
        <tissue evidence="1">Whole body</tissue>
    </source>
</reference>
<protein>
    <submittedName>
        <fullName evidence="1">Uncharacterized protein</fullName>
    </submittedName>
</protein>
<accession>A0A226DPE2</accession>
<sequence>MNAPTPTKRAKLSCCDVDFLVKLHQSFGVNVNNQIRAGGGGDASASAPPELTTCLRQSFLSLLNYGADVNINLNWRRALDHDEEEVTPPTPLNLTLCEGEVNCDVDHERPPLHESDQVQARMDQDVLVRLLTNVGMGINCPQLPGDADPLVLEEARQRFAVLKALVTFGTDTNRVRSRCERDEVSNSCEFCWNLQFLRNFGTFQTMGEKSIESCERMRRLVLNALLATGSEVNGIRCGGAAALGPESGGQFGGHYRITDLLVTNGHKVNSVMSEDDY</sequence>
<proteinExistence type="predicted"/>
<evidence type="ECO:0000313" key="1">
    <source>
        <dbReference type="EMBL" id="OXA47079.1"/>
    </source>
</evidence>
<gene>
    <name evidence="1" type="ORF">Fcan01_18344</name>
</gene>
<dbReference type="AlphaFoldDB" id="A0A226DPE2"/>
<name>A0A226DPE2_FOLCA</name>
<keyword evidence="2" id="KW-1185">Reference proteome</keyword>
<dbReference type="EMBL" id="LNIX01000014">
    <property type="protein sequence ID" value="OXA47079.1"/>
    <property type="molecule type" value="Genomic_DNA"/>
</dbReference>